<evidence type="ECO:0000259" key="1">
    <source>
        <dbReference type="SMART" id="SM00842"/>
    </source>
</evidence>
<dbReference type="InterPro" id="IPR003494">
    <property type="entry name" value="SHS2_FtsA"/>
</dbReference>
<accession>A0ABR5S8M0</accession>
<gene>
    <name evidence="2" type="ORF">NS263_06435</name>
</gene>
<dbReference type="PANTHER" id="PTHR32432:SF3">
    <property type="entry name" value="ETHANOLAMINE UTILIZATION PROTEIN EUTJ"/>
    <property type="match status" value="1"/>
</dbReference>
<dbReference type="Gene3D" id="3.30.420.40">
    <property type="match status" value="2"/>
</dbReference>
<dbReference type="CDD" id="cd24049">
    <property type="entry name" value="ASKHA_NBD_PilM"/>
    <property type="match status" value="1"/>
</dbReference>
<dbReference type="EMBL" id="LDRB01000026">
    <property type="protein sequence ID" value="KTR40837.1"/>
    <property type="molecule type" value="Genomic_DNA"/>
</dbReference>
<dbReference type="SUPFAM" id="SSF53067">
    <property type="entry name" value="Actin-like ATPase domain"/>
    <property type="match status" value="2"/>
</dbReference>
<sequence>MGKNIVGLDISAQSIRAVEVADADKANPTVVRVAEVPTPEESVTRGEVLEPNTVAGAVKRLWSLGRFRSRDVVLGMGNQRVLARPLTVPRAPLAQVRESLPFQVQDMLPVPVGDAILDFYPTSEGVQDGAPVLEGLLIAAVKDAVLNNVRAVQLAGLNPVGVDLIPFALSRVLATRRSVAGTVTVIDLGAQTTSVVILTDGVPQFVRIIPTGGADVTKALAARMSISWDEAEMVKRHLGLGAAARTPDDHRAAGVVRESVEELYSSLRNTVNYFVNTHPDQPVREVVLAGGGAALGGFADGFGDRVGVPVRVASAFDGVARARSVRDDDLESRGSSVAVAYGLAVGGRAA</sequence>
<organism evidence="2 3">
    <name type="scientific">Curtobacterium oceanosedimentum</name>
    <dbReference type="NCBI Taxonomy" id="465820"/>
    <lineage>
        <taxon>Bacteria</taxon>
        <taxon>Bacillati</taxon>
        <taxon>Actinomycetota</taxon>
        <taxon>Actinomycetes</taxon>
        <taxon>Micrococcales</taxon>
        <taxon>Microbacteriaceae</taxon>
        <taxon>Curtobacterium</taxon>
    </lineage>
</organism>
<dbReference type="InterPro" id="IPR005883">
    <property type="entry name" value="PilM"/>
</dbReference>
<dbReference type="RefSeq" id="WP_058728459.1">
    <property type="nucleotide sequence ID" value="NZ_LDRB01000026.1"/>
</dbReference>
<dbReference type="PIRSF" id="PIRSF019169">
    <property type="entry name" value="PilM"/>
    <property type="match status" value="1"/>
</dbReference>
<protein>
    <submittedName>
        <fullName evidence="2">Pilus assembly protein PilM</fullName>
    </submittedName>
</protein>
<dbReference type="InterPro" id="IPR043129">
    <property type="entry name" value="ATPase_NBD"/>
</dbReference>
<dbReference type="Gene3D" id="3.30.1490.300">
    <property type="match status" value="1"/>
</dbReference>
<evidence type="ECO:0000313" key="3">
    <source>
        <dbReference type="Proteomes" id="UP000078335"/>
    </source>
</evidence>
<reference evidence="2 3" key="1">
    <citation type="journal article" date="2016" name="Front. Microbiol.">
        <title>Genomic Resource of Rice Seed Associated Bacteria.</title>
        <authorList>
            <person name="Midha S."/>
            <person name="Bansal K."/>
            <person name="Sharma S."/>
            <person name="Kumar N."/>
            <person name="Patil P.P."/>
            <person name="Chaudhry V."/>
            <person name="Patil P.B."/>
        </authorList>
    </citation>
    <scope>NUCLEOTIDE SEQUENCE [LARGE SCALE GENOMIC DNA]</scope>
    <source>
        <strain evidence="2 3">NS263</strain>
    </source>
</reference>
<proteinExistence type="predicted"/>
<dbReference type="NCBIfam" id="TIGR01175">
    <property type="entry name" value="pilM"/>
    <property type="match status" value="1"/>
</dbReference>
<name>A0ABR5S8M0_9MICO</name>
<keyword evidence="3" id="KW-1185">Reference proteome</keyword>
<dbReference type="PANTHER" id="PTHR32432">
    <property type="entry name" value="CELL DIVISION PROTEIN FTSA-RELATED"/>
    <property type="match status" value="1"/>
</dbReference>
<comment type="caution">
    <text evidence="2">The sequence shown here is derived from an EMBL/GenBank/DDBJ whole genome shotgun (WGS) entry which is preliminary data.</text>
</comment>
<dbReference type="InterPro" id="IPR050696">
    <property type="entry name" value="FtsA/MreB"/>
</dbReference>
<dbReference type="Proteomes" id="UP000078335">
    <property type="component" value="Unassembled WGS sequence"/>
</dbReference>
<feature type="domain" description="SHS2" evidence="1">
    <location>
        <begin position="5"/>
        <end position="173"/>
    </location>
</feature>
<evidence type="ECO:0000313" key="2">
    <source>
        <dbReference type="EMBL" id="KTR40837.1"/>
    </source>
</evidence>
<dbReference type="Pfam" id="PF11104">
    <property type="entry name" value="PilM_2"/>
    <property type="match status" value="1"/>
</dbReference>
<dbReference type="SMART" id="SM00842">
    <property type="entry name" value="FtsA"/>
    <property type="match status" value="1"/>
</dbReference>